<name>A0A069CS31_WEIOS</name>
<dbReference type="EMBL" id="DF820510">
    <property type="protein sequence ID" value="GAK32056.1"/>
    <property type="molecule type" value="Genomic_DNA"/>
</dbReference>
<gene>
    <name evidence="1" type="ORF">WOSG25_020240</name>
    <name evidence="2" type="ORF">WOSG25_270020</name>
</gene>
<evidence type="ECO:0000313" key="3">
    <source>
        <dbReference type="Proteomes" id="UP000030643"/>
    </source>
</evidence>
<organism evidence="1 3">
    <name type="scientific">Weissella oryzae (strain DSM 25784 / JCM 18191 / LMG 30913 / SG25)</name>
    <dbReference type="NCBI Taxonomy" id="1329250"/>
    <lineage>
        <taxon>Bacteria</taxon>
        <taxon>Bacillati</taxon>
        <taxon>Bacillota</taxon>
        <taxon>Bacilli</taxon>
        <taxon>Lactobacillales</taxon>
        <taxon>Lactobacillaceae</taxon>
        <taxon>Weissella</taxon>
    </lineage>
</organism>
<dbReference type="Proteomes" id="UP000030643">
    <property type="component" value="Unassembled WGS sequence"/>
</dbReference>
<evidence type="ECO:0008006" key="4">
    <source>
        <dbReference type="Google" id="ProtNLM"/>
    </source>
</evidence>
<reference evidence="3" key="2">
    <citation type="journal article" date="2014" name="Genome Announc.">
        <title>Draft genome sequence of Weissella oryzae SG25T, isolated from fermented rice grains.</title>
        <authorList>
            <person name="Tanizawa Y."/>
            <person name="Fujisawa T."/>
            <person name="Mochizuki T."/>
            <person name="Kaminuma E."/>
            <person name="Suzuki Y."/>
            <person name="Nakamura Y."/>
            <person name="Tohno M."/>
        </authorList>
    </citation>
    <scope>NUCLEOTIDE SEQUENCE [LARGE SCALE GENOMIC DNA]</scope>
    <source>
        <strain evidence="3">DSM 25784 / JCM 18191 / LMG 30913 / SG25</strain>
    </source>
</reference>
<dbReference type="OrthoDB" id="2938297at2"/>
<dbReference type="Pfam" id="PF09693">
    <property type="entry name" value="Phage_XkdX"/>
    <property type="match status" value="1"/>
</dbReference>
<dbReference type="AlphaFoldDB" id="A0A069CS31"/>
<dbReference type="InterPro" id="IPR010022">
    <property type="entry name" value="XkdX"/>
</dbReference>
<accession>A0A069CS31</accession>
<proteinExistence type="predicted"/>
<dbReference type="STRING" id="1329250.WOSG25_020240"/>
<evidence type="ECO:0000313" key="2">
    <source>
        <dbReference type="EMBL" id="GAK32056.1"/>
    </source>
</evidence>
<keyword evidence="3" id="KW-1185">Reference proteome</keyword>
<reference evidence="1" key="1">
    <citation type="journal article" date="2014" name="Genome Announc.">
        <title>Draft Genome Sequence of Weissella oryzae SG25T, Isolated from Fermented Rice Grains.</title>
        <authorList>
            <person name="Tanizawa Y."/>
            <person name="Fujisawa T."/>
            <person name="Mochizuki T."/>
            <person name="Kaminuma E."/>
            <person name="Suzuki Y."/>
            <person name="Nakamura Y."/>
            <person name="Tohno M."/>
        </authorList>
    </citation>
    <scope>NUCLEOTIDE SEQUENCE [LARGE SCALE GENOMIC DNA]</scope>
    <source>
        <strain evidence="1">SG25</strain>
    </source>
</reference>
<protein>
    <recommendedName>
        <fullName evidence="4">XkdX family protein</fullName>
    </recommendedName>
</protein>
<sequence length="40" mass="4811">MFQQIKEWYEKSWITADKVTFYHKAGLLTDEQYKAITGIE</sequence>
<evidence type="ECO:0000313" key="1">
    <source>
        <dbReference type="EMBL" id="GAK30229.1"/>
    </source>
</evidence>
<dbReference type="RefSeq" id="WP_082816160.1">
    <property type="nucleotide sequence ID" value="NZ_DF820485.1"/>
</dbReference>
<dbReference type="EMBL" id="DF820485">
    <property type="protein sequence ID" value="GAK30229.1"/>
    <property type="molecule type" value="Genomic_DNA"/>
</dbReference>